<dbReference type="AlphaFoldDB" id="J3JYV8"/>
<protein>
    <recommendedName>
        <fullName evidence="2">CHK kinase-like domain-containing protein</fullName>
    </recommendedName>
</protein>
<feature type="region of interest" description="Disordered" evidence="1">
    <location>
        <begin position="361"/>
        <end position="393"/>
    </location>
</feature>
<feature type="domain" description="CHK kinase-like" evidence="2">
    <location>
        <begin position="137"/>
        <end position="317"/>
    </location>
</feature>
<dbReference type="PANTHER" id="PTHR11012">
    <property type="entry name" value="PROTEIN KINASE-LIKE DOMAIN-CONTAINING"/>
    <property type="match status" value="1"/>
</dbReference>
<reference evidence="3" key="1">
    <citation type="journal article" date="2012" name="Insect Biochem. Mol. Biol.">
        <title>Transcriptome and full-length cDNA resources for the mountain pine beetle, Dendroctonus ponderosae Hopkins, a major insect pest of pine forests.</title>
        <authorList>
            <person name="Keeling C.I."/>
            <person name="Henderson H."/>
            <person name="Li M."/>
            <person name="Yuen M."/>
            <person name="Clark E.L."/>
            <person name="Fraser J.D."/>
            <person name="Huber D.P."/>
            <person name="Liao N.Y."/>
            <person name="Roderick Docking T."/>
            <person name="Birol I."/>
            <person name="Chan S.K."/>
            <person name="Taylor G.A."/>
            <person name="Palmquist D."/>
            <person name="Jones S.J."/>
            <person name="Bohlmann J."/>
        </authorList>
    </citation>
    <scope>NUCLEOTIDE SEQUENCE</scope>
    <source>
        <tissue evidence="3">Midgut and adhering fatbody of emerged adults of both sexes 1</tissue>
    </source>
</reference>
<dbReference type="Pfam" id="PF02958">
    <property type="entry name" value="EcKL"/>
    <property type="match status" value="1"/>
</dbReference>
<accession>J3JYV8</accession>
<organism evidence="3">
    <name type="scientific">Dendroctonus ponderosae</name>
    <name type="common">Mountain pine beetle</name>
    <dbReference type="NCBI Taxonomy" id="77166"/>
    <lineage>
        <taxon>Eukaryota</taxon>
        <taxon>Metazoa</taxon>
        <taxon>Ecdysozoa</taxon>
        <taxon>Arthropoda</taxon>
        <taxon>Hexapoda</taxon>
        <taxon>Insecta</taxon>
        <taxon>Pterygota</taxon>
        <taxon>Neoptera</taxon>
        <taxon>Endopterygota</taxon>
        <taxon>Coleoptera</taxon>
        <taxon>Polyphaga</taxon>
        <taxon>Cucujiformia</taxon>
        <taxon>Curculionidae</taxon>
        <taxon>Scolytinae</taxon>
        <taxon>Dendroctonus</taxon>
    </lineage>
</organism>
<dbReference type="HOGENOM" id="CLU_010718_6_3_1"/>
<dbReference type="InterPro" id="IPR004119">
    <property type="entry name" value="EcKL"/>
</dbReference>
<dbReference type="InterPro" id="IPR015897">
    <property type="entry name" value="CHK_kinase-like"/>
</dbReference>
<dbReference type="SUPFAM" id="SSF56112">
    <property type="entry name" value="Protein kinase-like (PK-like)"/>
    <property type="match status" value="1"/>
</dbReference>
<dbReference type="PANTHER" id="PTHR11012:SF55">
    <property type="entry name" value="BHLH DOMAIN-CONTAINING PROTEIN"/>
    <property type="match status" value="1"/>
</dbReference>
<evidence type="ECO:0000256" key="1">
    <source>
        <dbReference type="SAM" id="MobiDB-lite"/>
    </source>
</evidence>
<proteinExistence type="evidence at transcript level"/>
<dbReference type="OrthoDB" id="191037at2759"/>
<evidence type="ECO:0000259" key="2">
    <source>
        <dbReference type="SMART" id="SM00587"/>
    </source>
</evidence>
<sequence length="415" mass="47334">MFTKFKDDTTFIPKLEELLKPTLHGKIVKQEVTPLTSFGENFGSEILKVDVTVEENGKQRQVHGVGKLIPSSEVQLEIFNTQVTFKNEIGFYADIVPAMQEFQREHGVAPTEYFPEMYGARISLDPQSKAVDLNAILLLENLKVKGFFTVDKYKGFDVDSTKTVLRALANFQATTVALRKKKPDVFSSKVQPYLAEWTAPAFPEPLNVEPILKENPNTAYLAIKAQNAISKKRIKKIREPWACVTHNDLWVNNVMVRESNGMIQDIKFVDFQVIDYASPVCDLIFFLFSSVPNSVLRYHFDKLLQYYYKEFINTLSLYKVNTKEFSFESFEEELRLEGCYQVNHSIFMLFPILGSPEPPKPIGKVPQWDPNNEAGASNGDADNKPAPGGIPQTFNLPMKEKVWYIVEEAAKHNWI</sequence>
<dbReference type="EMBL" id="BT128439">
    <property type="protein sequence ID" value="AEE63396.1"/>
    <property type="molecule type" value="mRNA"/>
</dbReference>
<dbReference type="Gene3D" id="3.90.1200.10">
    <property type="match status" value="1"/>
</dbReference>
<name>J3JYV8_DENPD</name>
<dbReference type="InterPro" id="IPR011009">
    <property type="entry name" value="Kinase-like_dom_sf"/>
</dbReference>
<evidence type="ECO:0000313" key="3">
    <source>
        <dbReference type="EMBL" id="AEE63396.1"/>
    </source>
</evidence>
<dbReference type="SMART" id="SM00587">
    <property type="entry name" value="CHK"/>
    <property type="match status" value="1"/>
</dbReference>